<feature type="domain" description="FAM91 N-terminal" evidence="1">
    <location>
        <begin position="13"/>
        <end position="176"/>
    </location>
</feature>
<gene>
    <name evidence="2" type="ORF">PROFUN_16856</name>
</gene>
<dbReference type="OrthoDB" id="275996at2759"/>
<dbReference type="InterPro" id="IPR028091">
    <property type="entry name" value="FAM91_N_dom"/>
</dbReference>
<dbReference type="InterPro" id="IPR039199">
    <property type="entry name" value="FAM91"/>
</dbReference>
<feature type="non-terminal residue" evidence="2">
    <location>
        <position position="176"/>
    </location>
</feature>
<reference evidence="2 3" key="1">
    <citation type="journal article" date="2018" name="Genome Biol. Evol.">
        <title>Multiple Roots of Fruiting Body Formation in Amoebozoa.</title>
        <authorList>
            <person name="Hillmann F."/>
            <person name="Forbes G."/>
            <person name="Novohradska S."/>
            <person name="Ferling I."/>
            <person name="Riege K."/>
            <person name="Groth M."/>
            <person name="Westermann M."/>
            <person name="Marz M."/>
            <person name="Spaller T."/>
            <person name="Winckler T."/>
            <person name="Schaap P."/>
            <person name="Glockner G."/>
        </authorList>
    </citation>
    <scope>NUCLEOTIDE SEQUENCE [LARGE SCALE GENOMIC DNA]</scope>
    <source>
        <strain evidence="2 3">Jena</strain>
    </source>
</reference>
<name>A0A2P6MNL5_9EUKA</name>
<dbReference type="InParanoid" id="A0A2P6MNL5"/>
<keyword evidence="3" id="KW-1185">Reference proteome</keyword>
<dbReference type="AlphaFoldDB" id="A0A2P6MNL5"/>
<accession>A0A2P6MNL5</accession>
<dbReference type="Pfam" id="PF14647">
    <property type="entry name" value="FAM91_N"/>
    <property type="match status" value="1"/>
</dbReference>
<evidence type="ECO:0000259" key="1">
    <source>
        <dbReference type="Pfam" id="PF14647"/>
    </source>
</evidence>
<protein>
    <submittedName>
        <fullName evidence="2">Protein FAM91A1-like</fullName>
    </submittedName>
</protein>
<dbReference type="PANTHER" id="PTHR28441">
    <property type="entry name" value="PROTEIN FAM91A1"/>
    <property type="match status" value="1"/>
</dbReference>
<dbReference type="Proteomes" id="UP000241769">
    <property type="component" value="Unassembled WGS sequence"/>
</dbReference>
<comment type="caution">
    <text evidence="2">The sequence shown here is derived from an EMBL/GenBank/DDBJ whole genome shotgun (WGS) entry which is preliminary data.</text>
</comment>
<proteinExistence type="predicted"/>
<organism evidence="2 3">
    <name type="scientific">Planoprotostelium fungivorum</name>
    <dbReference type="NCBI Taxonomy" id="1890364"/>
    <lineage>
        <taxon>Eukaryota</taxon>
        <taxon>Amoebozoa</taxon>
        <taxon>Evosea</taxon>
        <taxon>Variosea</taxon>
        <taxon>Cavosteliida</taxon>
        <taxon>Cavosteliaceae</taxon>
        <taxon>Planoprotostelium</taxon>
    </lineage>
</organism>
<evidence type="ECO:0000313" key="2">
    <source>
        <dbReference type="EMBL" id="PRP73314.1"/>
    </source>
</evidence>
<evidence type="ECO:0000313" key="3">
    <source>
        <dbReference type="Proteomes" id="UP000241769"/>
    </source>
</evidence>
<sequence length="176" mass="21836">MEEEDEKELEKYILQQFTWDKLPSAVRKRLENSREVWKEKVTKYSIKHQLRWKTNIVKQMYPDEKAYYQQILKISRTHFMLYPYHLADVMTKTMRMTPFRFYLEMMEDVMRGEHSYDRLPNFTATDCVRLLGIGRNEYIDNMNRCRSRGWLWKMKRNAFKECLPTHPVEIEIEYWW</sequence>
<dbReference type="STRING" id="1890364.A0A2P6MNL5"/>
<dbReference type="EMBL" id="MDYQ01000631">
    <property type="protein sequence ID" value="PRP73314.1"/>
    <property type="molecule type" value="Genomic_DNA"/>
</dbReference>
<dbReference type="PANTHER" id="PTHR28441:SF2">
    <property type="entry name" value="PROTEIN FAM91A1"/>
    <property type="match status" value="1"/>
</dbReference>